<sequence>MGKESAVKCRTFYTNGRYPVERERVLVPATYMERTKADKNENGQLYPSRSHGRRITEWHKQPAGHYKSGEMRVFIVEKRDKESLSPNIRGNDGNGLIHVSVNHIERFVREHGVHTQNIKREEQRTIYWDFTFTNICGEAGEIRYHLAVFCDYIEAAGPEFP</sequence>
<evidence type="ECO:0000313" key="2">
    <source>
        <dbReference type="Proteomes" id="UP000031668"/>
    </source>
</evidence>
<dbReference type="OrthoDB" id="10039643at2759"/>
<keyword evidence="2" id="KW-1185">Reference proteome</keyword>
<name>A0A0C2J8G7_THEKT</name>
<protein>
    <submittedName>
        <fullName evidence="1">Uncharacterized protein</fullName>
    </submittedName>
</protein>
<gene>
    <name evidence="1" type="ORF">RF11_07482</name>
</gene>
<evidence type="ECO:0000313" key="1">
    <source>
        <dbReference type="EMBL" id="KII74099.1"/>
    </source>
</evidence>
<proteinExistence type="predicted"/>
<reference evidence="1 2" key="1">
    <citation type="journal article" date="2014" name="Genome Biol. Evol.">
        <title>The genome of the myxosporean Thelohanellus kitauei shows adaptations to nutrient acquisition within its fish host.</title>
        <authorList>
            <person name="Yang Y."/>
            <person name="Xiong J."/>
            <person name="Zhou Z."/>
            <person name="Huo F."/>
            <person name="Miao W."/>
            <person name="Ran C."/>
            <person name="Liu Y."/>
            <person name="Zhang J."/>
            <person name="Feng J."/>
            <person name="Wang M."/>
            <person name="Wang M."/>
            <person name="Wang L."/>
            <person name="Yao B."/>
        </authorList>
    </citation>
    <scope>NUCLEOTIDE SEQUENCE [LARGE SCALE GENOMIC DNA]</scope>
    <source>
        <strain evidence="1">Wuqing</strain>
    </source>
</reference>
<dbReference type="EMBL" id="JWZT01000549">
    <property type="protein sequence ID" value="KII74099.1"/>
    <property type="molecule type" value="Genomic_DNA"/>
</dbReference>
<dbReference type="AlphaFoldDB" id="A0A0C2J8G7"/>
<comment type="caution">
    <text evidence="1">The sequence shown here is derived from an EMBL/GenBank/DDBJ whole genome shotgun (WGS) entry which is preliminary data.</text>
</comment>
<dbReference type="Proteomes" id="UP000031668">
    <property type="component" value="Unassembled WGS sequence"/>
</dbReference>
<organism evidence="1 2">
    <name type="scientific">Thelohanellus kitauei</name>
    <name type="common">Myxosporean</name>
    <dbReference type="NCBI Taxonomy" id="669202"/>
    <lineage>
        <taxon>Eukaryota</taxon>
        <taxon>Metazoa</taxon>
        <taxon>Cnidaria</taxon>
        <taxon>Myxozoa</taxon>
        <taxon>Myxosporea</taxon>
        <taxon>Bivalvulida</taxon>
        <taxon>Platysporina</taxon>
        <taxon>Myxobolidae</taxon>
        <taxon>Thelohanellus</taxon>
    </lineage>
</organism>
<accession>A0A0C2J8G7</accession>